<evidence type="ECO:0000313" key="1">
    <source>
        <dbReference type="EMBL" id="KGA92835.1"/>
    </source>
</evidence>
<dbReference type="Proteomes" id="UP000029452">
    <property type="component" value="Unassembled WGS sequence"/>
</dbReference>
<dbReference type="AlphaFoldDB" id="A0A094W8L4"/>
<proteinExistence type="predicted"/>
<comment type="caution">
    <text evidence="1">The sequence shown here is derived from an EMBL/GenBank/DDBJ whole genome shotgun (WGS) entry which is preliminary data.</text>
</comment>
<evidence type="ECO:0000313" key="2">
    <source>
        <dbReference type="Proteomes" id="UP000029452"/>
    </source>
</evidence>
<accession>A0A094W8L4</accession>
<organism evidence="1 2">
    <name type="scientific">Leptospirillum ferriphilum</name>
    <dbReference type="NCBI Taxonomy" id="178606"/>
    <lineage>
        <taxon>Bacteria</taxon>
        <taxon>Pseudomonadati</taxon>
        <taxon>Nitrospirota</taxon>
        <taxon>Nitrospiria</taxon>
        <taxon>Nitrospirales</taxon>
        <taxon>Nitrospiraceae</taxon>
        <taxon>Leptospirillum</taxon>
    </lineage>
</organism>
<sequence length="71" mass="8056">MEKTAQSGSVRVKAWRKRHAVTTFKIELYLKIDQEGWAIDALATKWGLSRAATVRKLVAEGIEAHKDELFT</sequence>
<dbReference type="RefSeq" id="WP_014961403.1">
    <property type="nucleotide sequence ID" value="NZ_JPGK01000011.1"/>
</dbReference>
<gene>
    <name evidence="1" type="ORF">LptCag_1669</name>
</gene>
<dbReference type="PATRIC" id="fig|178606.4.peg.2428"/>
<name>A0A094W8L4_9BACT</name>
<reference evidence="1 2" key="1">
    <citation type="submission" date="2014-06" db="EMBL/GenBank/DDBJ databases">
        <title>Draft genome sequence of iron oxidizing acidophile Leptospirillum ferriphilum DSM14647.</title>
        <authorList>
            <person name="Cardenas J.P."/>
            <person name="Lazcano M."/>
            <person name="Ossandon F.J."/>
            <person name="Corbett M."/>
            <person name="Holmes D.S."/>
            <person name="Watkin E."/>
        </authorList>
    </citation>
    <scope>NUCLEOTIDE SEQUENCE [LARGE SCALE GENOMIC DNA]</scope>
    <source>
        <strain evidence="1 2">DSM 14647</strain>
    </source>
</reference>
<protein>
    <submittedName>
        <fullName evidence="1">Uncharacterized protein</fullName>
    </submittedName>
</protein>
<dbReference type="EMBL" id="JPGK01000011">
    <property type="protein sequence ID" value="KGA92835.1"/>
    <property type="molecule type" value="Genomic_DNA"/>
</dbReference>